<proteinExistence type="predicted"/>
<gene>
    <name evidence="1" type="ORF">V3328_09585</name>
</gene>
<protein>
    <submittedName>
        <fullName evidence="1">DUF6152 family protein</fullName>
    </submittedName>
</protein>
<reference evidence="1 2" key="1">
    <citation type="submission" date="2024-02" db="EMBL/GenBank/DDBJ databases">
        <title>Genome analysis and characterization of Microbaculum marinisediminis sp. nov., isolated from marine sediment.</title>
        <authorList>
            <person name="Du Z.-J."/>
            <person name="Ye Y.-Q."/>
            <person name="Zhang Z.-R."/>
            <person name="Yuan S.-M."/>
            <person name="Zhang X.-Y."/>
        </authorList>
    </citation>
    <scope>NUCLEOTIDE SEQUENCE [LARGE SCALE GENOMIC DNA]</scope>
    <source>
        <strain evidence="1 2">SDUM1044001</strain>
    </source>
</reference>
<dbReference type="Pfam" id="PF19649">
    <property type="entry name" value="DUF6152"/>
    <property type="match status" value="1"/>
</dbReference>
<name>A0AAW9RRZ7_9HYPH</name>
<dbReference type="Proteomes" id="UP001378188">
    <property type="component" value="Unassembled WGS sequence"/>
</dbReference>
<sequence>MTSRAITTGLSAFAVGALLLAAGATLSLAHHGWGWATGEEFELSGTITAVKLGNPHGELTIDAAGDFEGEQWVVEIGQPWRNESAELTEEMLAIGTEMTAHGHRSSNPDVKLMKAEWLTIGGVKHNLYPDRES</sequence>
<dbReference type="InterPro" id="IPR046150">
    <property type="entry name" value="DUF6152"/>
</dbReference>
<evidence type="ECO:0000313" key="1">
    <source>
        <dbReference type="EMBL" id="MEJ8571723.1"/>
    </source>
</evidence>
<organism evidence="1 2">
    <name type="scientific">Microbaculum marinum</name>
    <dbReference type="NCBI Taxonomy" id="1764581"/>
    <lineage>
        <taxon>Bacteria</taxon>
        <taxon>Pseudomonadati</taxon>
        <taxon>Pseudomonadota</taxon>
        <taxon>Alphaproteobacteria</taxon>
        <taxon>Hyphomicrobiales</taxon>
        <taxon>Tepidamorphaceae</taxon>
        <taxon>Microbaculum</taxon>
    </lineage>
</organism>
<keyword evidence="2" id="KW-1185">Reference proteome</keyword>
<evidence type="ECO:0000313" key="2">
    <source>
        <dbReference type="Proteomes" id="UP001378188"/>
    </source>
</evidence>
<dbReference type="EMBL" id="JAZHOF010000003">
    <property type="protein sequence ID" value="MEJ8571723.1"/>
    <property type="molecule type" value="Genomic_DNA"/>
</dbReference>
<comment type="caution">
    <text evidence="1">The sequence shown here is derived from an EMBL/GenBank/DDBJ whole genome shotgun (WGS) entry which is preliminary data.</text>
</comment>
<dbReference type="AlphaFoldDB" id="A0AAW9RRZ7"/>
<dbReference type="RefSeq" id="WP_340329416.1">
    <property type="nucleotide sequence ID" value="NZ_JAZHOF010000003.1"/>
</dbReference>
<accession>A0AAW9RRZ7</accession>